<dbReference type="Proteomes" id="UP000217289">
    <property type="component" value="Chromosome"/>
</dbReference>
<feature type="transmembrane region" description="Helical" evidence="2">
    <location>
        <begin position="361"/>
        <end position="383"/>
    </location>
</feature>
<sequence length="422" mass="46658">MPPNSPALDARPAASRDHRIDFWRGLCLIDMVLVHLVYQGMALGEPLSVILSEYTRFAAGGFVFISGLSIGSIFLPKARRPDNRRQTYQWMLQRTVFILGVHWVAECSYLLIYPLVTGMPVESYPRALGDILMLKRGGGLLPLYMVMIALSPVFLELIRRGLWWVLALSSVGLFAWGQVGENAWAGPEIQNEFRLVLWQLLFVAGMLSGMVLPWWSGLRRGLKPRLAMLAVASWALLWTSAYAQDFGLAAPLPLVFWKTPLSTGEALKYLAAVASIMLVSDLAWPRLRNTRLASFVTRLGRNSLLMYVAHVWVALFLAQLVVRAKVVGAVNLLVALLALVLLWALAGYAEREPSRGSQPTWRLTVMGSALAVLVLVLDAARLLPVTDPTPSQPSPPIALESDEEEPSPIEEVVGEEHETDEG</sequence>
<feature type="transmembrane region" description="Helical" evidence="2">
    <location>
        <begin position="266"/>
        <end position="284"/>
    </location>
</feature>
<dbReference type="PANTHER" id="PTHR38592">
    <property type="entry name" value="BLL4819 PROTEIN"/>
    <property type="match status" value="1"/>
</dbReference>
<feature type="transmembrane region" description="Helical" evidence="2">
    <location>
        <begin position="136"/>
        <end position="155"/>
    </location>
</feature>
<feature type="transmembrane region" description="Helical" evidence="2">
    <location>
        <begin position="162"/>
        <end position="179"/>
    </location>
</feature>
<keyword evidence="2" id="KW-0472">Membrane</keyword>
<dbReference type="InterPro" id="IPR014550">
    <property type="entry name" value="UCP028704_OpgC"/>
</dbReference>
<accession>A0A250IPU1</accession>
<dbReference type="OrthoDB" id="9775975at2"/>
<evidence type="ECO:0000256" key="2">
    <source>
        <dbReference type="SAM" id="Phobius"/>
    </source>
</evidence>
<dbReference type="Pfam" id="PF10129">
    <property type="entry name" value="OpgC_C"/>
    <property type="match status" value="1"/>
</dbReference>
<feature type="transmembrane region" description="Helical" evidence="2">
    <location>
        <begin position="54"/>
        <end position="75"/>
    </location>
</feature>
<dbReference type="PANTHER" id="PTHR38592:SF3">
    <property type="entry name" value="BLL4819 PROTEIN"/>
    <property type="match status" value="1"/>
</dbReference>
<evidence type="ECO:0000256" key="1">
    <source>
        <dbReference type="SAM" id="MobiDB-lite"/>
    </source>
</evidence>
<evidence type="ECO:0008006" key="5">
    <source>
        <dbReference type="Google" id="ProtNLM"/>
    </source>
</evidence>
<gene>
    <name evidence="3" type="ORF">MEBOL_007262</name>
</gene>
<dbReference type="KEGG" id="mbd:MEBOL_007262"/>
<feature type="transmembrane region" description="Helical" evidence="2">
    <location>
        <begin position="195"/>
        <end position="214"/>
    </location>
</feature>
<evidence type="ECO:0000313" key="3">
    <source>
        <dbReference type="EMBL" id="ATB33764.1"/>
    </source>
</evidence>
<dbReference type="EMBL" id="CP022163">
    <property type="protein sequence ID" value="ATB33764.1"/>
    <property type="molecule type" value="Genomic_DNA"/>
</dbReference>
<feature type="region of interest" description="Disordered" evidence="1">
    <location>
        <begin position="386"/>
        <end position="422"/>
    </location>
</feature>
<feature type="transmembrane region" description="Helical" evidence="2">
    <location>
        <begin position="328"/>
        <end position="349"/>
    </location>
</feature>
<proteinExistence type="predicted"/>
<name>A0A250IPU1_9BACT</name>
<keyword evidence="2" id="KW-0812">Transmembrane</keyword>
<feature type="transmembrane region" description="Helical" evidence="2">
    <location>
        <begin position="304"/>
        <end position="322"/>
    </location>
</feature>
<protein>
    <recommendedName>
        <fullName evidence="5">Heparan-alpha-glucosaminide N-acetyltransferase catalytic domain-containing protein</fullName>
    </recommendedName>
</protein>
<feature type="transmembrane region" description="Helical" evidence="2">
    <location>
        <begin position="226"/>
        <end position="246"/>
    </location>
</feature>
<keyword evidence="2" id="KW-1133">Transmembrane helix</keyword>
<feature type="transmembrane region" description="Helical" evidence="2">
    <location>
        <begin position="21"/>
        <end position="42"/>
    </location>
</feature>
<evidence type="ECO:0000313" key="4">
    <source>
        <dbReference type="Proteomes" id="UP000217289"/>
    </source>
</evidence>
<dbReference type="AlphaFoldDB" id="A0A250IPU1"/>
<dbReference type="RefSeq" id="WP_095981751.1">
    <property type="nucleotide sequence ID" value="NZ_CP022163.1"/>
</dbReference>
<keyword evidence="4" id="KW-1185">Reference proteome</keyword>
<feature type="transmembrane region" description="Helical" evidence="2">
    <location>
        <begin position="96"/>
        <end position="116"/>
    </location>
</feature>
<reference evidence="3 4" key="1">
    <citation type="submission" date="2017-06" db="EMBL/GenBank/DDBJ databases">
        <authorList>
            <person name="Kim H.J."/>
            <person name="Triplett B.A."/>
        </authorList>
    </citation>
    <scope>NUCLEOTIDE SEQUENCE [LARGE SCALE GENOMIC DNA]</scope>
    <source>
        <strain evidence="3 4">DSM 14713</strain>
    </source>
</reference>
<organism evidence="3 4">
    <name type="scientific">Melittangium boletus DSM 14713</name>
    <dbReference type="NCBI Taxonomy" id="1294270"/>
    <lineage>
        <taxon>Bacteria</taxon>
        <taxon>Pseudomonadati</taxon>
        <taxon>Myxococcota</taxon>
        <taxon>Myxococcia</taxon>
        <taxon>Myxococcales</taxon>
        <taxon>Cystobacterineae</taxon>
        <taxon>Archangiaceae</taxon>
        <taxon>Melittangium</taxon>
    </lineage>
</organism>